<reference evidence="2 3" key="1">
    <citation type="journal article" date="2015" name="Nature">
        <title>rRNA introns, odd ribosomes, and small enigmatic genomes across a large radiation of phyla.</title>
        <authorList>
            <person name="Brown C.T."/>
            <person name="Hug L.A."/>
            <person name="Thomas B.C."/>
            <person name="Sharon I."/>
            <person name="Castelle C.J."/>
            <person name="Singh A."/>
            <person name="Wilkins M.J."/>
            <person name="Williams K.H."/>
            <person name="Banfield J.F."/>
        </authorList>
    </citation>
    <scope>NUCLEOTIDE SEQUENCE [LARGE SCALE GENOMIC DNA]</scope>
</reference>
<gene>
    <name evidence="2" type="ORF">UT12_C0010G0024</name>
</gene>
<keyword evidence="1" id="KW-0472">Membrane</keyword>
<accession>A0A0G0LCF3</accession>
<evidence type="ECO:0000256" key="1">
    <source>
        <dbReference type="SAM" id="Phobius"/>
    </source>
</evidence>
<dbReference type="AlphaFoldDB" id="A0A0G0LCF3"/>
<sequence>MNKLFLSIAKKYALIFKKHGFLMVLSCLVPIFAIGLFALFGISQKSLLILLVLACPLGHILLMRGHDEKHHK</sequence>
<keyword evidence="1" id="KW-0812">Transmembrane</keyword>
<name>A0A0G0LCF3_9BACT</name>
<keyword evidence="1" id="KW-1133">Transmembrane helix</keyword>
<feature type="transmembrane region" description="Helical" evidence="1">
    <location>
        <begin position="21"/>
        <end position="40"/>
    </location>
</feature>
<feature type="transmembrane region" description="Helical" evidence="1">
    <location>
        <begin position="46"/>
        <end position="63"/>
    </location>
</feature>
<proteinExistence type="predicted"/>
<dbReference type="Proteomes" id="UP000034893">
    <property type="component" value="Unassembled WGS sequence"/>
</dbReference>
<evidence type="ECO:0000313" key="2">
    <source>
        <dbReference type="EMBL" id="KKQ89653.1"/>
    </source>
</evidence>
<dbReference type="EMBL" id="LBVP01000010">
    <property type="protein sequence ID" value="KKQ89653.1"/>
    <property type="molecule type" value="Genomic_DNA"/>
</dbReference>
<evidence type="ECO:0000313" key="3">
    <source>
        <dbReference type="Proteomes" id="UP000034893"/>
    </source>
</evidence>
<protein>
    <recommendedName>
        <fullName evidence="4">DUF2933 domain-containing protein</fullName>
    </recommendedName>
</protein>
<organism evidence="2 3">
    <name type="scientific">Candidatus Curtissbacteria bacterium GW2011_GWC2_38_9</name>
    <dbReference type="NCBI Taxonomy" id="1618414"/>
    <lineage>
        <taxon>Bacteria</taxon>
        <taxon>Candidatus Curtissiibacteriota</taxon>
    </lineage>
</organism>
<evidence type="ECO:0008006" key="4">
    <source>
        <dbReference type="Google" id="ProtNLM"/>
    </source>
</evidence>
<comment type="caution">
    <text evidence="2">The sequence shown here is derived from an EMBL/GenBank/DDBJ whole genome shotgun (WGS) entry which is preliminary data.</text>
</comment>